<name>A0A6V8NCR9_9BACT</name>
<keyword evidence="2" id="KW-1185">Reference proteome</keyword>
<proteinExistence type="predicted"/>
<sequence>MVAQGIDPVQLVVDQVAETVHRTVEGGGHSRPPHQVVRLAEHEADVGPIFVDRIIDNYFMIVPNKAIVQTVAIDPADDYGKENAKEELRITVSGNSLSRHATLPRVLYQAV</sequence>
<dbReference type="Proteomes" id="UP000587586">
    <property type="component" value="Unassembled WGS sequence"/>
</dbReference>
<dbReference type="EMBL" id="BLXZ01000010">
    <property type="protein sequence ID" value="GFO70415.1"/>
    <property type="molecule type" value="Genomic_DNA"/>
</dbReference>
<comment type="caution">
    <text evidence="1">The sequence shown here is derived from an EMBL/GenBank/DDBJ whole genome shotgun (WGS) entry which is preliminary data.</text>
</comment>
<evidence type="ECO:0000313" key="1">
    <source>
        <dbReference type="EMBL" id="GFO70415.1"/>
    </source>
</evidence>
<protein>
    <submittedName>
        <fullName evidence="1">Uncharacterized protein</fullName>
    </submittedName>
</protein>
<organism evidence="1 2">
    <name type="scientific">Geomonas limicola</name>
    <dbReference type="NCBI Taxonomy" id="2740186"/>
    <lineage>
        <taxon>Bacteria</taxon>
        <taxon>Pseudomonadati</taxon>
        <taxon>Thermodesulfobacteriota</taxon>
        <taxon>Desulfuromonadia</taxon>
        <taxon>Geobacterales</taxon>
        <taxon>Geobacteraceae</taxon>
        <taxon>Geomonas</taxon>
    </lineage>
</organism>
<gene>
    <name evidence="1" type="ORF">GMLC_39940</name>
</gene>
<dbReference type="AlphaFoldDB" id="A0A6V8NCR9"/>
<evidence type="ECO:0000313" key="2">
    <source>
        <dbReference type="Proteomes" id="UP000587586"/>
    </source>
</evidence>
<accession>A0A6V8NCR9</accession>
<reference evidence="2" key="1">
    <citation type="submission" date="2020-06" db="EMBL/GenBank/DDBJ databases">
        <title>Draft genomic sequecing of Geomonas sp. Red745.</title>
        <authorList>
            <person name="Itoh H."/>
            <person name="Xu Z.X."/>
            <person name="Ushijima N."/>
            <person name="Masuda Y."/>
            <person name="Shiratori Y."/>
            <person name="Senoo K."/>
        </authorList>
    </citation>
    <scope>NUCLEOTIDE SEQUENCE [LARGE SCALE GENOMIC DNA]</scope>
    <source>
        <strain evidence="2">Red745</strain>
    </source>
</reference>